<gene>
    <name evidence="2" type="ORF">ACFSBT_20545</name>
</gene>
<dbReference type="Gene3D" id="1.10.260.40">
    <property type="entry name" value="lambda repressor-like DNA-binding domains"/>
    <property type="match status" value="1"/>
</dbReference>
<dbReference type="CDD" id="cd00093">
    <property type="entry name" value="HTH_XRE"/>
    <property type="match status" value="1"/>
</dbReference>
<comment type="caution">
    <text evidence="2">The sequence shown here is derived from an EMBL/GenBank/DDBJ whole genome shotgun (WGS) entry which is preliminary data.</text>
</comment>
<evidence type="ECO:0000313" key="2">
    <source>
        <dbReference type="EMBL" id="MFD1515675.1"/>
    </source>
</evidence>
<dbReference type="PROSITE" id="PS50943">
    <property type="entry name" value="HTH_CROC1"/>
    <property type="match status" value="1"/>
</dbReference>
<proteinExistence type="predicted"/>
<dbReference type="Pfam" id="PF01381">
    <property type="entry name" value="HTH_3"/>
    <property type="match status" value="1"/>
</dbReference>
<reference evidence="2 3" key="1">
    <citation type="journal article" date="2019" name="Int. J. Syst. Evol. Microbiol.">
        <title>The Global Catalogue of Microorganisms (GCM) 10K type strain sequencing project: providing services to taxonomists for standard genome sequencing and annotation.</title>
        <authorList>
            <consortium name="The Broad Institute Genomics Platform"/>
            <consortium name="The Broad Institute Genome Sequencing Center for Infectious Disease"/>
            <person name="Wu L."/>
            <person name="Ma J."/>
        </authorList>
    </citation>
    <scope>NUCLEOTIDE SEQUENCE [LARGE SCALE GENOMIC DNA]</scope>
    <source>
        <strain evidence="2 3">CGMCC 1.12563</strain>
    </source>
</reference>
<dbReference type="RefSeq" id="WP_250875600.1">
    <property type="nucleotide sequence ID" value="NZ_JALXFV010000009.1"/>
</dbReference>
<protein>
    <submittedName>
        <fullName evidence="2">Helix-turn-helix domain-containing protein</fullName>
    </submittedName>
</protein>
<name>A0ABD6B1N4_9EURY</name>
<dbReference type="InterPro" id="IPR001387">
    <property type="entry name" value="Cro/C1-type_HTH"/>
</dbReference>
<evidence type="ECO:0000259" key="1">
    <source>
        <dbReference type="PROSITE" id="PS50943"/>
    </source>
</evidence>
<evidence type="ECO:0000313" key="3">
    <source>
        <dbReference type="Proteomes" id="UP001597187"/>
    </source>
</evidence>
<feature type="domain" description="HTH cro/C1-type" evidence="1">
    <location>
        <begin position="13"/>
        <end position="48"/>
    </location>
</feature>
<dbReference type="InterPro" id="IPR010982">
    <property type="entry name" value="Lambda_DNA-bd_dom_sf"/>
</dbReference>
<dbReference type="SUPFAM" id="SSF47413">
    <property type="entry name" value="lambda repressor-like DNA-binding domains"/>
    <property type="match status" value="1"/>
</dbReference>
<organism evidence="2 3">
    <name type="scientific">Halomarina rubra</name>
    <dbReference type="NCBI Taxonomy" id="2071873"/>
    <lineage>
        <taxon>Archaea</taxon>
        <taxon>Methanobacteriati</taxon>
        <taxon>Methanobacteriota</taxon>
        <taxon>Stenosarchaea group</taxon>
        <taxon>Halobacteria</taxon>
        <taxon>Halobacteriales</taxon>
        <taxon>Natronomonadaceae</taxon>
        <taxon>Halomarina</taxon>
    </lineage>
</organism>
<dbReference type="AlphaFoldDB" id="A0ABD6B1N4"/>
<accession>A0ABD6B1N4</accession>
<sequence length="128" mass="14769">MTGKDTEKLLQRMTRERERMGLSEYELAQALGVHEQTVEKWERGAVNPHEKSMTRVKQWLADPHPPEEPLVYEGGCQIVDCPNEVDFRYENPHSGSSGRFCADHLEMLNPNVSGDEWLEKGYAKVVRR</sequence>
<dbReference type="Proteomes" id="UP001597187">
    <property type="component" value="Unassembled WGS sequence"/>
</dbReference>
<keyword evidence="3" id="KW-1185">Reference proteome</keyword>
<dbReference type="EMBL" id="JBHUDC010000009">
    <property type="protein sequence ID" value="MFD1515675.1"/>
    <property type="molecule type" value="Genomic_DNA"/>
</dbReference>